<evidence type="ECO:0000256" key="1">
    <source>
        <dbReference type="SAM" id="MobiDB-lite"/>
    </source>
</evidence>
<dbReference type="RefSeq" id="XP_005836316.1">
    <property type="nucleotide sequence ID" value="XM_005836259.1"/>
</dbReference>
<reference evidence="3" key="3">
    <citation type="submission" date="2016-03" db="UniProtKB">
        <authorList>
            <consortium name="EnsemblProtists"/>
        </authorList>
    </citation>
    <scope>IDENTIFICATION</scope>
</reference>
<organism evidence="2">
    <name type="scientific">Guillardia theta (strain CCMP2712)</name>
    <name type="common">Cryptophyte</name>
    <dbReference type="NCBI Taxonomy" id="905079"/>
    <lineage>
        <taxon>Eukaryota</taxon>
        <taxon>Cryptophyceae</taxon>
        <taxon>Pyrenomonadales</taxon>
        <taxon>Geminigeraceae</taxon>
        <taxon>Guillardia</taxon>
    </lineage>
</organism>
<evidence type="ECO:0000313" key="3">
    <source>
        <dbReference type="EnsemblProtists" id="EKX49336"/>
    </source>
</evidence>
<evidence type="ECO:0000313" key="2">
    <source>
        <dbReference type="EMBL" id="EKX49336.1"/>
    </source>
</evidence>
<dbReference type="KEGG" id="gtt:GUITHDRAFT_162144"/>
<dbReference type="AlphaFoldDB" id="L1JLE5"/>
<accession>L1JLE5</accession>
<protein>
    <submittedName>
        <fullName evidence="2 3">Uncharacterized protein</fullName>
    </submittedName>
</protein>
<evidence type="ECO:0000313" key="4">
    <source>
        <dbReference type="Proteomes" id="UP000011087"/>
    </source>
</evidence>
<keyword evidence="4" id="KW-1185">Reference proteome</keyword>
<dbReference type="PaxDb" id="55529-EKX49336"/>
<dbReference type="HOGENOM" id="CLU_1067300_0_0_1"/>
<dbReference type="EnsemblProtists" id="EKX49336">
    <property type="protein sequence ID" value="EKX49336"/>
    <property type="gene ID" value="GUITHDRAFT_162144"/>
</dbReference>
<dbReference type="EMBL" id="JH992982">
    <property type="protein sequence ID" value="EKX49336.1"/>
    <property type="molecule type" value="Genomic_DNA"/>
</dbReference>
<dbReference type="Proteomes" id="UP000011087">
    <property type="component" value="Unassembled WGS sequence"/>
</dbReference>
<proteinExistence type="predicted"/>
<gene>
    <name evidence="2" type="ORF">GUITHDRAFT_162144</name>
</gene>
<reference evidence="2 4" key="1">
    <citation type="journal article" date="2012" name="Nature">
        <title>Algal genomes reveal evolutionary mosaicism and the fate of nucleomorphs.</title>
        <authorList>
            <consortium name="DOE Joint Genome Institute"/>
            <person name="Curtis B.A."/>
            <person name="Tanifuji G."/>
            <person name="Burki F."/>
            <person name="Gruber A."/>
            <person name="Irimia M."/>
            <person name="Maruyama S."/>
            <person name="Arias M.C."/>
            <person name="Ball S.G."/>
            <person name="Gile G.H."/>
            <person name="Hirakawa Y."/>
            <person name="Hopkins J.F."/>
            <person name="Kuo A."/>
            <person name="Rensing S.A."/>
            <person name="Schmutz J."/>
            <person name="Symeonidi A."/>
            <person name="Elias M."/>
            <person name="Eveleigh R.J."/>
            <person name="Herman E.K."/>
            <person name="Klute M.J."/>
            <person name="Nakayama T."/>
            <person name="Obornik M."/>
            <person name="Reyes-Prieto A."/>
            <person name="Armbrust E.V."/>
            <person name="Aves S.J."/>
            <person name="Beiko R.G."/>
            <person name="Coutinho P."/>
            <person name="Dacks J.B."/>
            <person name="Durnford D.G."/>
            <person name="Fast N.M."/>
            <person name="Green B.R."/>
            <person name="Grisdale C.J."/>
            <person name="Hempel F."/>
            <person name="Henrissat B."/>
            <person name="Hoppner M.P."/>
            <person name="Ishida K."/>
            <person name="Kim E."/>
            <person name="Koreny L."/>
            <person name="Kroth P.G."/>
            <person name="Liu Y."/>
            <person name="Malik S.B."/>
            <person name="Maier U.G."/>
            <person name="McRose D."/>
            <person name="Mock T."/>
            <person name="Neilson J.A."/>
            <person name="Onodera N.T."/>
            <person name="Poole A.M."/>
            <person name="Pritham E.J."/>
            <person name="Richards T.A."/>
            <person name="Rocap G."/>
            <person name="Roy S.W."/>
            <person name="Sarai C."/>
            <person name="Schaack S."/>
            <person name="Shirato S."/>
            <person name="Slamovits C.H."/>
            <person name="Spencer D.F."/>
            <person name="Suzuki S."/>
            <person name="Worden A.Z."/>
            <person name="Zauner S."/>
            <person name="Barry K."/>
            <person name="Bell C."/>
            <person name="Bharti A.K."/>
            <person name="Crow J.A."/>
            <person name="Grimwood J."/>
            <person name="Kramer R."/>
            <person name="Lindquist E."/>
            <person name="Lucas S."/>
            <person name="Salamov A."/>
            <person name="McFadden G.I."/>
            <person name="Lane C.E."/>
            <person name="Keeling P.J."/>
            <person name="Gray M.W."/>
            <person name="Grigoriev I.V."/>
            <person name="Archibald J.M."/>
        </authorList>
    </citation>
    <scope>NUCLEOTIDE SEQUENCE</scope>
    <source>
        <strain evidence="2 4">CCMP2712</strain>
    </source>
</reference>
<reference evidence="4" key="2">
    <citation type="submission" date="2012-11" db="EMBL/GenBank/DDBJ databases">
        <authorList>
            <person name="Kuo A."/>
            <person name="Curtis B.A."/>
            <person name="Tanifuji G."/>
            <person name="Burki F."/>
            <person name="Gruber A."/>
            <person name="Irimia M."/>
            <person name="Maruyama S."/>
            <person name="Arias M.C."/>
            <person name="Ball S.G."/>
            <person name="Gile G.H."/>
            <person name="Hirakawa Y."/>
            <person name="Hopkins J.F."/>
            <person name="Rensing S.A."/>
            <person name="Schmutz J."/>
            <person name="Symeonidi A."/>
            <person name="Elias M."/>
            <person name="Eveleigh R.J."/>
            <person name="Herman E.K."/>
            <person name="Klute M.J."/>
            <person name="Nakayama T."/>
            <person name="Obornik M."/>
            <person name="Reyes-Prieto A."/>
            <person name="Armbrust E.V."/>
            <person name="Aves S.J."/>
            <person name="Beiko R.G."/>
            <person name="Coutinho P."/>
            <person name="Dacks J.B."/>
            <person name="Durnford D.G."/>
            <person name="Fast N.M."/>
            <person name="Green B.R."/>
            <person name="Grisdale C."/>
            <person name="Hempe F."/>
            <person name="Henrissat B."/>
            <person name="Hoppner M.P."/>
            <person name="Ishida K.-I."/>
            <person name="Kim E."/>
            <person name="Koreny L."/>
            <person name="Kroth P.G."/>
            <person name="Liu Y."/>
            <person name="Malik S.-B."/>
            <person name="Maier U.G."/>
            <person name="McRose D."/>
            <person name="Mock T."/>
            <person name="Neilson J.A."/>
            <person name="Onodera N.T."/>
            <person name="Poole A.M."/>
            <person name="Pritham E.J."/>
            <person name="Richards T.A."/>
            <person name="Rocap G."/>
            <person name="Roy S.W."/>
            <person name="Sarai C."/>
            <person name="Schaack S."/>
            <person name="Shirato S."/>
            <person name="Slamovits C.H."/>
            <person name="Spencer D.F."/>
            <person name="Suzuki S."/>
            <person name="Worden A.Z."/>
            <person name="Zauner S."/>
            <person name="Barry K."/>
            <person name="Bell C."/>
            <person name="Bharti A.K."/>
            <person name="Crow J.A."/>
            <person name="Grimwood J."/>
            <person name="Kramer R."/>
            <person name="Lindquist E."/>
            <person name="Lucas S."/>
            <person name="Salamov A."/>
            <person name="McFadden G.I."/>
            <person name="Lane C.E."/>
            <person name="Keeling P.J."/>
            <person name="Gray M.W."/>
            <person name="Grigoriev I.V."/>
            <person name="Archibald J.M."/>
        </authorList>
    </citation>
    <scope>NUCLEOTIDE SEQUENCE</scope>
    <source>
        <strain evidence="4">CCMP2712</strain>
    </source>
</reference>
<feature type="region of interest" description="Disordered" evidence="1">
    <location>
        <begin position="158"/>
        <end position="247"/>
    </location>
</feature>
<dbReference type="GeneID" id="17306066"/>
<sequence length="261" mass="28324">MAEFVVPARMEAASQRKAAVVISGIFVALAVVLACCHRERAAELSSVPRGYMDPLAYLASQSHQRFVGSESEAIKMIANDQKFQIPCAFGVRCHIHVPPTYQERTGGAWLGEGRVTGLVPVQTDKAEGPWNKAEASDIPHPAYVWGNVDRATSFEPEGAATNAESRRHRPDVKAQTAQASHQPERNERGSTGSVKQARLHRGSASSSAGQEEKEGARAGSGGRLPSKFDEEEAKIEQSKQRIKDKMAKLMSQYDASLTEPA</sequence>
<name>L1JLE5_GUITC</name>
<feature type="compositionally biased region" description="Basic and acidic residues" evidence="1">
    <location>
        <begin position="234"/>
        <end position="247"/>
    </location>
</feature>